<dbReference type="AlphaFoldDB" id="A0A926DQF9"/>
<dbReference type="EMBL" id="JACRSQ010000008">
    <property type="protein sequence ID" value="MBC8543310.1"/>
    <property type="molecule type" value="Genomic_DNA"/>
</dbReference>
<protein>
    <submittedName>
        <fullName evidence="1">Uncharacterized protein</fullName>
    </submittedName>
</protein>
<proteinExistence type="predicted"/>
<dbReference type="RefSeq" id="WP_249289601.1">
    <property type="nucleotide sequence ID" value="NZ_JACRSQ010000008.1"/>
</dbReference>
<dbReference type="Proteomes" id="UP000657006">
    <property type="component" value="Unassembled WGS sequence"/>
</dbReference>
<evidence type="ECO:0000313" key="2">
    <source>
        <dbReference type="Proteomes" id="UP000657006"/>
    </source>
</evidence>
<accession>A0A926DQF9</accession>
<gene>
    <name evidence="1" type="ORF">H8730_07110</name>
</gene>
<evidence type="ECO:0000313" key="1">
    <source>
        <dbReference type="EMBL" id="MBC8543310.1"/>
    </source>
</evidence>
<keyword evidence="2" id="KW-1185">Reference proteome</keyword>
<reference evidence="1" key="1">
    <citation type="submission" date="2020-08" db="EMBL/GenBank/DDBJ databases">
        <title>Genome public.</title>
        <authorList>
            <person name="Liu C."/>
            <person name="Sun Q."/>
        </authorList>
    </citation>
    <scope>NUCLEOTIDE SEQUENCE</scope>
    <source>
        <strain evidence="1">NSJ-32</strain>
    </source>
</reference>
<name>A0A926DQF9_9FIRM</name>
<organism evidence="1 2">
    <name type="scientific">Bianquea renquensis</name>
    <dbReference type="NCBI Taxonomy" id="2763661"/>
    <lineage>
        <taxon>Bacteria</taxon>
        <taxon>Bacillati</taxon>
        <taxon>Bacillota</taxon>
        <taxon>Clostridia</taxon>
        <taxon>Eubacteriales</taxon>
        <taxon>Bianqueaceae</taxon>
        <taxon>Bianquea</taxon>
    </lineage>
</organism>
<sequence length="87" mass="9385">MHAGLACFDRLRRAMTIHISSSYGGGCDPVWQPVEKCTPGLACFDRLRRAIAIHISSGYGGGCDPVWQPVEKCTPGLPILNASGVQW</sequence>
<comment type="caution">
    <text evidence="1">The sequence shown here is derived from an EMBL/GenBank/DDBJ whole genome shotgun (WGS) entry which is preliminary data.</text>
</comment>